<dbReference type="AlphaFoldDB" id="A0A9Q3W781"/>
<dbReference type="CDD" id="cd07432">
    <property type="entry name" value="PHP_HisPPase"/>
    <property type="match status" value="1"/>
</dbReference>
<accession>A0A9Q3W781</accession>
<evidence type="ECO:0000313" key="3">
    <source>
        <dbReference type="Proteomes" id="UP001107961"/>
    </source>
</evidence>
<dbReference type="InterPro" id="IPR052018">
    <property type="entry name" value="PHP_domain"/>
</dbReference>
<dbReference type="PANTHER" id="PTHR42924">
    <property type="entry name" value="EXONUCLEASE"/>
    <property type="match status" value="1"/>
</dbReference>
<dbReference type="NCBIfam" id="NF038032">
    <property type="entry name" value="CehA_McbA_metalo"/>
    <property type="match status" value="1"/>
</dbReference>
<reference evidence="2" key="1">
    <citation type="submission" date="2022-01" db="EMBL/GenBank/DDBJ databases">
        <authorList>
            <person name="Karlyshev A.V."/>
            <person name="Jaspars M."/>
        </authorList>
    </citation>
    <scope>NUCLEOTIDE SEQUENCE</scope>
    <source>
        <strain evidence="2">AGSA3-2</strain>
    </source>
</reference>
<dbReference type="InterPro" id="IPR036278">
    <property type="entry name" value="Sialidase_sf"/>
</dbReference>
<sequence>MEQSRGINRWLGLGLLLLVLASCGGGGGSGGTGQPDDGGDPGSPPGQGDPDPEPEPEPEPEPVYFDPEWRNEPLPAAPLEAPRGQWLATDTHVHTDHSSDGSMWRQASDDALPGNVAVADQIGQAVRQDLDFLALTDHRTYDQHWDPLWTSGDLLLIPGEEANGRPHANILGAVDTVLDGMDGAEGAEHRPTQQSLWDAHGQGAVWQSNHPDRDWSDDDGTPNDHASLIGGDLIEVWNIAQDKDAQLAYAESRWNLGMETGVTASSDNHFRELWLGFGPGTVKTHVFAPVVTERAILGALRHGHTVLSQGGALAPFLTLRADAQGDGVFEALPGDAVVAAAGQPVTLRMRVQRGLAHRLRLYAAPGRDAGPLATFRPSSSDDTFVTTVSRPEGDAPYWVYAEVTDLLGVRKALTSPIFLRASDAGGVPQGERAVPASLQWRDGAALVVGERGAFSGFADVAETAEGVPLVVAERHDAEGTDILFRRGDQAEPVVLNTLAGAARFPRVAAGGGRVWVVWEDERRGQQPRRPRIILRGSTDGGLTWEPEVLLSATEGRAIRPALAVLADGRPVVAWSDNARRCFDLMVQIGADGAAESLSSDKVCDGGHALDTRSTRDPSSLHPALTVLADDTVVVAFQDNRFDVNPGWTGQTGFYDGLEGLDRTDPDNWEIVTRRRDPDTGVWSPLVRVSNNGSPDDAFIETALADRHPSLVADGGGRLIAAWDAKVLRSAGVNSAILASVSEDGGLSWSEPVPVGSNDQAMSQRPTLAVRGDGAIQAVWMDTRDSDWRHRLWGSRWRAETGWSPARRLSGTGNAVWPRAAGDQVVFASDRGGLAQRDPTWRVFHRLTGSAVGETPSLLTGTRSVTSDTLANWRRRWLDRARAIPSPETQDHDHPHPH</sequence>
<dbReference type="EMBL" id="JAJVKT010000013">
    <property type="protein sequence ID" value="MCE7509303.1"/>
    <property type="molecule type" value="Genomic_DNA"/>
</dbReference>
<name>A0A9Q3W781_9GAMM</name>
<evidence type="ECO:0000313" key="2">
    <source>
        <dbReference type="EMBL" id="MCE7509303.1"/>
    </source>
</evidence>
<keyword evidence="3" id="KW-1185">Reference proteome</keyword>
<dbReference type="Gene3D" id="2.120.10.10">
    <property type="match status" value="1"/>
</dbReference>
<feature type="compositionally biased region" description="Gly residues" evidence="1">
    <location>
        <begin position="23"/>
        <end position="33"/>
    </location>
</feature>
<dbReference type="KEGG" id="axe:P40_08840"/>
<protein>
    <submittedName>
        <fullName evidence="2">CehA/McbA family metallohydrolase</fullName>
    </submittedName>
</protein>
<dbReference type="SUPFAM" id="SSF50939">
    <property type="entry name" value="Sialidases"/>
    <property type="match status" value="1"/>
</dbReference>
<feature type="region of interest" description="Disordered" evidence="1">
    <location>
        <begin position="22"/>
        <end position="78"/>
    </location>
</feature>
<feature type="compositionally biased region" description="Acidic residues" evidence="1">
    <location>
        <begin position="50"/>
        <end position="60"/>
    </location>
</feature>
<gene>
    <name evidence="2" type="ORF">LZG35_11700</name>
</gene>
<dbReference type="GO" id="GO:0035312">
    <property type="term" value="F:5'-3' DNA exonuclease activity"/>
    <property type="evidence" value="ECO:0007669"/>
    <property type="project" value="TreeGrafter"/>
</dbReference>
<proteinExistence type="predicted"/>
<organism evidence="2 3">
    <name type="scientific">Alloalcanivorax xenomutans</name>
    <dbReference type="NCBI Taxonomy" id="1094342"/>
    <lineage>
        <taxon>Bacteria</taxon>
        <taxon>Pseudomonadati</taxon>
        <taxon>Pseudomonadota</taxon>
        <taxon>Gammaproteobacteria</taxon>
        <taxon>Oceanospirillales</taxon>
        <taxon>Alcanivoracaceae</taxon>
        <taxon>Alloalcanivorax</taxon>
    </lineage>
</organism>
<dbReference type="SUPFAM" id="SSF89550">
    <property type="entry name" value="PHP domain-like"/>
    <property type="match status" value="1"/>
</dbReference>
<dbReference type="CDD" id="cd15482">
    <property type="entry name" value="Sialidase_non-viral"/>
    <property type="match status" value="1"/>
</dbReference>
<dbReference type="InterPro" id="IPR016195">
    <property type="entry name" value="Pol/histidinol_Pase-like"/>
</dbReference>
<dbReference type="Gene3D" id="3.20.20.140">
    <property type="entry name" value="Metal-dependent hydrolases"/>
    <property type="match status" value="1"/>
</dbReference>
<dbReference type="PANTHER" id="PTHR42924:SF3">
    <property type="entry name" value="POLYMERASE_HISTIDINOL PHOSPHATASE N-TERMINAL DOMAIN-CONTAINING PROTEIN"/>
    <property type="match status" value="1"/>
</dbReference>
<evidence type="ECO:0000256" key="1">
    <source>
        <dbReference type="SAM" id="MobiDB-lite"/>
    </source>
</evidence>
<dbReference type="GO" id="GO:0004534">
    <property type="term" value="F:5'-3' RNA exonuclease activity"/>
    <property type="evidence" value="ECO:0007669"/>
    <property type="project" value="TreeGrafter"/>
</dbReference>
<dbReference type="RefSeq" id="WP_080530840.1">
    <property type="nucleotide sequence ID" value="NZ_CBDDTQ010000005.1"/>
</dbReference>
<comment type="caution">
    <text evidence="2">The sequence shown here is derived from an EMBL/GenBank/DDBJ whole genome shotgun (WGS) entry which is preliminary data.</text>
</comment>
<dbReference type="Proteomes" id="UP001107961">
    <property type="component" value="Unassembled WGS sequence"/>
</dbReference>
<dbReference type="PROSITE" id="PS51257">
    <property type="entry name" value="PROKAR_LIPOPROTEIN"/>
    <property type="match status" value="1"/>
</dbReference>